<dbReference type="InterPro" id="IPR005490">
    <property type="entry name" value="LD_TPept_cat_dom"/>
</dbReference>
<evidence type="ECO:0000256" key="11">
    <source>
        <dbReference type="ARBA" id="ARBA00023316"/>
    </source>
</evidence>
<keyword evidence="6 13" id="KW-0573">Peptidoglycan synthesis</keyword>
<dbReference type="GO" id="GO:0071972">
    <property type="term" value="F:peptidoglycan L,D-transpeptidase activity"/>
    <property type="evidence" value="ECO:0007669"/>
    <property type="project" value="TreeGrafter"/>
</dbReference>
<comment type="pathway">
    <text evidence="1 13">Cell wall biogenesis; peptidoglycan biosynthesis.</text>
</comment>
<evidence type="ECO:0000256" key="15">
    <source>
        <dbReference type="SAM" id="SignalP"/>
    </source>
</evidence>
<evidence type="ECO:0000256" key="7">
    <source>
        <dbReference type="ARBA" id="ARBA00023136"/>
    </source>
</evidence>
<keyword evidence="3" id="KW-0808">Transferase</keyword>
<evidence type="ECO:0000259" key="16">
    <source>
        <dbReference type="PROSITE" id="PS52029"/>
    </source>
</evidence>
<evidence type="ECO:0000256" key="1">
    <source>
        <dbReference type="ARBA" id="ARBA00004752"/>
    </source>
</evidence>
<dbReference type="InterPro" id="IPR038063">
    <property type="entry name" value="Transpep_catalytic_dom"/>
</dbReference>
<evidence type="ECO:0000256" key="2">
    <source>
        <dbReference type="ARBA" id="ARBA00022475"/>
    </source>
</evidence>
<feature type="active site" description="Proton donor/acceptor" evidence="13">
    <location>
        <position position="339"/>
    </location>
</feature>
<evidence type="ECO:0000256" key="14">
    <source>
        <dbReference type="SAM" id="MobiDB-lite"/>
    </source>
</evidence>
<keyword evidence="11 13" id="KW-0961">Cell wall biogenesis/degradation</keyword>
<dbReference type="Pfam" id="PF17964">
    <property type="entry name" value="Big_10"/>
    <property type="match status" value="1"/>
</dbReference>
<evidence type="ECO:0000256" key="8">
    <source>
        <dbReference type="ARBA" id="ARBA00023139"/>
    </source>
</evidence>
<keyword evidence="9" id="KW-0449">Lipoprotein</keyword>
<dbReference type="GO" id="GO:0005576">
    <property type="term" value="C:extracellular region"/>
    <property type="evidence" value="ECO:0007669"/>
    <property type="project" value="TreeGrafter"/>
</dbReference>
<dbReference type="Gene3D" id="2.60.40.3780">
    <property type="match status" value="1"/>
</dbReference>
<feature type="chain" id="PRO_5040873412" evidence="15">
    <location>
        <begin position="28"/>
        <end position="405"/>
    </location>
</feature>
<keyword evidence="7" id="KW-0472">Membrane</keyword>
<accession>A0A9X1NEE4</accession>
<dbReference type="AlphaFoldDB" id="A0A9X1NEE4"/>
<feature type="domain" description="L,D-TPase catalytic" evidence="16">
    <location>
        <begin position="256"/>
        <end position="381"/>
    </location>
</feature>
<proteinExistence type="predicted"/>
<evidence type="ECO:0000256" key="12">
    <source>
        <dbReference type="ARBA" id="ARBA00060592"/>
    </source>
</evidence>
<keyword evidence="10" id="KW-0012">Acyltransferase</keyword>
<evidence type="ECO:0000256" key="3">
    <source>
        <dbReference type="ARBA" id="ARBA00022679"/>
    </source>
</evidence>
<feature type="region of interest" description="Disordered" evidence="14">
    <location>
        <begin position="33"/>
        <end position="67"/>
    </location>
</feature>
<dbReference type="Gene3D" id="2.60.40.3710">
    <property type="match status" value="1"/>
</dbReference>
<evidence type="ECO:0000256" key="13">
    <source>
        <dbReference type="PROSITE-ProRule" id="PRU01373"/>
    </source>
</evidence>
<feature type="compositionally biased region" description="Low complexity" evidence="14">
    <location>
        <begin position="47"/>
        <end position="64"/>
    </location>
</feature>
<comment type="pathway">
    <text evidence="12">Glycan biosynthesis.</text>
</comment>
<dbReference type="PANTHER" id="PTHR30582:SF2">
    <property type="entry name" value="L,D-TRANSPEPTIDASE YCIB-RELATED"/>
    <property type="match status" value="1"/>
</dbReference>
<dbReference type="PROSITE" id="PS52029">
    <property type="entry name" value="LD_TPASE"/>
    <property type="match status" value="1"/>
</dbReference>
<feature type="active site" description="Nucleophile" evidence="13">
    <location>
        <position position="357"/>
    </location>
</feature>
<evidence type="ECO:0000256" key="5">
    <source>
        <dbReference type="ARBA" id="ARBA00022960"/>
    </source>
</evidence>
<dbReference type="SUPFAM" id="SSF141523">
    <property type="entry name" value="L,D-transpeptidase catalytic domain-like"/>
    <property type="match status" value="1"/>
</dbReference>
<organism evidence="17 18">
    <name type="scientific">Kineosporia babensis</name>
    <dbReference type="NCBI Taxonomy" id="499548"/>
    <lineage>
        <taxon>Bacteria</taxon>
        <taxon>Bacillati</taxon>
        <taxon>Actinomycetota</taxon>
        <taxon>Actinomycetes</taxon>
        <taxon>Kineosporiales</taxon>
        <taxon>Kineosporiaceae</taxon>
        <taxon>Kineosporia</taxon>
    </lineage>
</organism>
<dbReference type="PANTHER" id="PTHR30582">
    <property type="entry name" value="L,D-TRANSPEPTIDASE"/>
    <property type="match status" value="1"/>
</dbReference>
<evidence type="ECO:0000256" key="4">
    <source>
        <dbReference type="ARBA" id="ARBA00022729"/>
    </source>
</evidence>
<sequence>MSRVVGRRGPRAAGMVAAATAVLIALAGCQSGGSDEAAPGGSGGSEGTAQTTPAAAPASVTVTPGDGDKKVKLAKKIKVAVADGTISEVNVSTATGTKLKGKISEDGTEWTSKTALKAAMGYTVQVKAANADGVETEERSSFSTLTPEGTVSAYVVPGDGWTVGVGMPVVVEMSQAIGESHRDDVVEALKVDTGEDEVEGAWQWMSGTQVWWRPAEYWKPGTDVKVTANLAGVEVAKGVYGKKQKAESDFTIGDEMISTVDVAAHKMTVRKNGKVLRTIPVTTGKASMATRNGIKVIMSRETSHRMRSSTIGIEKGDADYYDIEAKYAMRLTYSGEFIHAAPWSAGQQGAANVSHGCTGMTTEAAKWLFNQSKVGDVVVYKNSDRKLEHGNGYTVWNESFENWKA</sequence>
<gene>
    <name evidence="17" type="ORF">LR394_11625</name>
</gene>
<reference evidence="17" key="1">
    <citation type="submission" date="2021-11" db="EMBL/GenBank/DDBJ databases">
        <title>Streptomyces corallinus and Kineosporia corallina sp. nov., two new coral-derived marine actinobacteria.</title>
        <authorList>
            <person name="Buangrab K."/>
            <person name="Sutthacheep M."/>
            <person name="Yeemin T."/>
            <person name="Harunari E."/>
            <person name="Igarashi Y."/>
            <person name="Sripreechasak P."/>
            <person name="Kanchanasin P."/>
            <person name="Tanasupawat S."/>
            <person name="Phongsopitanun W."/>
        </authorList>
    </citation>
    <scope>NUCLEOTIDE SEQUENCE</scope>
    <source>
        <strain evidence="17">JCM 31032</strain>
    </source>
</reference>
<keyword evidence="2" id="KW-1003">Cell membrane</keyword>
<evidence type="ECO:0000313" key="18">
    <source>
        <dbReference type="Proteomes" id="UP001138997"/>
    </source>
</evidence>
<dbReference type="EMBL" id="JAJOMB010000005">
    <property type="protein sequence ID" value="MCD5311553.1"/>
    <property type="molecule type" value="Genomic_DNA"/>
</dbReference>
<dbReference type="InterPro" id="IPR041280">
    <property type="entry name" value="Big_10"/>
</dbReference>
<name>A0A9X1NEE4_9ACTN</name>
<evidence type="ECO:0000313" key="17">
    <source>
        <dbReference type="EMBL" id="MCD5311553.1"/>
    </source>
</evidence>
<evidence type="ECO:0000256" key="6">
    <source>
        <dbReference type="ARBA" id="ARBA00022984"/>
    </source>
</evidence>
<feature type="signal peptide" evidence="15">
    <location>
        <begin position="1"/>
        <end position="27"/>
    </location>
</feature>
<keyword evidence="8" id="KW-0564">Palmitate</keyword>
<dbReference type="GO" id="GO:0071555">
    <property type="term" value="P:cell wall organization"/>
    <property type="evidence" value="ECO:0007669"/>
    <property type="project" value="UniProtKB-UniRule"/>
</dbReference>
<keyword evidence="18" id="KW-1185">Reference proteome</keyword>
<dbReference type="PROSITE" id="PS51257">
    <property type="entry name" value="PROKAR_LIPOPROTEIN"/>
    <property type="match status" value="1"/>
</dbReference>
<keyword evidence="4 15" id="KW-0732">Signal</keyword>
<keyword evidence="5 13" id="KW-0133">Cell shape</keyword>
<dbReference type="FunFam" id="2.40.440.10:FF:000005">
    <property type="entry name" value="L,D-transpeptidase 2"/>
    <property type="match status" value="1"/>
</dbReference>
<dbReference type="InterPro" id="IPR050979">
    <property type="entry name" value="LD-transpeptidase"/>
</dbReference>
<comment type="caution">
    <text evidence="17">The sequence shown here is derived from an EMBL/GenBank/DDBJ whole genome shotgun (WGS) entry which is preliminary data.</text>
</comment>
<protein>
    <submittedName>
        <fullName evidence="17">Ig-like domain-containing protein</fullName>
    </submittedName>
</protein>
<dbReference type="Gene3D" id="2.40.440.10">
    <property type="entry name" value="L,D-transpeptidase catalytic domain-like"/>
    <property type="match status" value="1"/>
</dbReference>
<dbReference type="RefSeq" id="WP_231440858.1">
    <property type="nucleotide sequence ID" value="NZ_JAJOMB010000005.1"/>
</dbReference>
<dbReference type="GO" id="GO:0016746">
    <property type="term" value="F:acyltransferase activity"/>
    <property type="evidence" value="ECO:0007669"/>
    <property type="project" value="UniProtKB-KW"/>
</dbReference>
<dbReference type="CDD" id="cd16913">
    <property type="entry name" value="YkuD_like"/>
    <property type="match status" value="1"/>
</dbReference>
<dbReference type="GO" id="GO:0008360">
    <property type="term" value="P:regulation of cell shape"/>
    <property type="evidence" value="ECO:0007669"/>
    <property type="project" value="UniProtKB-UniRule"/>
</dbReference>
<dbReference type="Proteomes" id="UP001138997">
    <property type="component" value="Unassembled WGS sequence"/>
</dbReference>
<evidence type="ECO:0000256" key="10">
    <source>
        <dbReference type="ARBA" id="ARBA00023315"/>
    </source>
</evidence>
<dbReference type="GO" id="GO:0018104">
    <property type="term" value="P:peptidoglycan-protein cross-linking"/>
    <property type="evidence" value="ECO:0007669"/>
    <property type="project" value="TreeGrafter"/>
</dbReference>
<evidence type="ECO:0000256" key="9">
    <source>
        <dbReference type="ARBA" id="ARBA00023288"/>
    </source>
</evidence>
<dbReference type="Pfam" id="PF03734">
    <property type="entry name" value="YkuD"/>
    <property type="match status" value="1"/>
</dbReference>